<dbReference type="EMBL" id="JAAMPC010000005">
    <property type="protein sequence ID" value="KAG2313547.1"/>
    <property type="molecule type" value="Genomic_DNA"/>
</dbReference>
<evidence type="ECO:0000313" key="2">
    <source>
        <dbReference type="Proteomes" id="UP000886595"/>
    </source>
</evidence>
<reference evidence="1 2" key="1">
    <citation type="submission" date="2020-02" db="EMBL/GenBank/DDBJ databases">
        <authorList>
            <person name="Ma Q."/>
            <person name="Huang Y."/>
            <person name="Song X."/>
            <person name="Pei D."/>
        </authorList>
    </citation>
    <scope>NUCLEOTIDE SEQUENCE [LARGE SCALE GENOMIC DNA]</scope>
    <source>
        <strain evidence="1">Sxm20200214</strain>
        <tissue evidence="1">Leaf</tissue>
    </source>
</reference>
<dbReference type="SUPFAM" id="SSF56112">
    <property type="entry name" value="Protein kinase-like (PK-like)"/>
    <property type="match status" value="1"/>
</dbReference>
<dbReference type="InterPro" id="IPR011009">
    <property type="entry name" value="Kinase-like_dom_sf"/>
</dbReference>
<protein>
    <submittedName>
        <fullName evidence="1">Uncharacterized protein</fullName>
    </submittedName>
</protein>
<organism evidence="1 2">
    <name type="scientific">Brassica carinata</name>
    <name type="common">Ethiopian mustard</name>
    <name type="synonym">Abyssinian cabbage</name>
    <dbReference type="NCBI Taxonomy" id="52824"/>
    <lineage>
        <taxon>Eukaryota</taxon>
        <taxon>Viridiplantae</taxon>
        <taxon>Streptophyta</taxon>
        <taxon>Embryophyta</taxon>
        <taxon>Tracheophyta</taxon>
        <taxon>Spermatophyta</taxon>
        <taxon>Magnoliopsida</taxon>
        <taxon>eudicotyledons</taxon>
        <taxon>Gunneridae</taxon>
        <taxon>Pentapetalae</taxon>
        <taxon>rosids</taxon>
        <taxon>malvids</taxon>
        <taxon>Brassicales</taxon>
        <taxon>Brassicaceae</taxon>
        <taxon>Brassiceae</taxon>
        <taxon>Brassica</taxon>
    </lineage>
</organism>
<dbReference type="OrthoDB" id="192887at2759"/>
<dbReference type="Gene3D" id="1.10.510.10">
    <property type="entry name" value="Transferase(Phosphotransferase) domain 1"/>
    <property type="match status" value="1"/>
</dbReference>
<gene>
    <name evidence="1" type="ORF">Bca52824_025104</name>
</gene>
<dbReference type="Proteomes" id="UP000886595">
    <property type="component" value="Unassembled WGS sequence"/>
</dbReference>
<sequence>MKRYNNLTIPNMLRDNDDCSMSCFQCKVNVPSQLFLLLGSPSEEELGSLSEKAKLYLRQPPYHGPQSFFVVFPNVPYSAIELINKMLMFDPRQRISVEDVFDHQYLREMHDITDEPPFTEGEIKELIYCEALAFSPEPGIVEKKH</sequence>
<name>A0A8X7VLT2_BRACI</name>
<comment type="caution">
    <text evidence="1">The sequence shown here is derived from an EMBL/GenBank/DDBJ whole genome shotgun (WGS) entry which is preliminary data.</text>
</comment>
<proteinExistence type="predicted"/>
<accession>A0A8X7VLT2</accession>
<evidence type="ECO:0000313" key="1">
    <source>
        <dbReference type="EMBL" id="KAG2313547.1"/>
    </source>
</evidence>
<dbReference type="AlphaFoldDB" id="A0A8X7VLT2"/>
<keyword evidence="2" id="KW-1185">Reference proteome</keyword>